<dbReference type="RefSeq" id="WP_193934639.1">
    <property type="nucleotide sequence ID" value="NZ_CAWPMZ010000133.1"/>
</dbReference>
<sequence>MVVKTLVKKILSPSIGFLKFPSLNEDIPSDLVPIGDTGLYTDIGQPVDPLDCRRYPGSIFCGNPLSPNALSLSIQIVRNPCNLGIKLTGSLAFIKMPPKYLVYRDPECRFDDESDKISPDDLPLEFSSDCAHYLVQTFLADGFASAGYVSPFFFDPSANSATAYGVNLIDEESFVTFLTDFGSFNTGSFSARLRFATFFQGPEAEHDYFVASLFIYEFVPPRLTDSNEYISWRQSLGDFIASNGPLKYYRFCNGVYRPTNQQKKPPPPPLDQKEQEDDMGCCPQTNALLYDLLDKVDKLSEIVGVDEFPASLPQSLISKDEGFIGNLIPNPNKEIANLTQFLAWYVERFDEIMGQWEIPIEIKDSDPSTPGDQPKGVKLPNMAEAIAEMFVLSFQSYANSETLLNLVTRNLVETGTDKQQNFITYKLLQSLTDWVGFKQKDIKLEMPLTFSPNKTRFDELIQESIVQVPCVEFDDKFGLEADLMRFREAAGILQAVYKRKLDPKGNIKDQIFDYLLKTYAAMNKINDDGENFQEFINRVENGFTDIPTVGDATQPYGRPYTQRPKVRDLSDIDEQT</sequence>
<proteinExistence type="predicted"/>
<evidence type="ECO:0000313" key="3">
    <source>
        <dbReference type="Proteomes" id="UP000651156"/>
    </source>
</evidence>
<organism evidence="2 3">
    <name type="scientific">Gloeocapsopsis crepidinum LEGE 06123</name>
    <dbReference type="NCBI Taxonomy" id="588587"/>
    <lineage>
        <taxon>Bacteria</taxon>
        <taxon>Bacillati</taxon>
        <taxon>Cyanobacteriota</taxon>
        <taxon>Cyanophyceae</taxon>
        <taxon>Oscillatoriophycideae</taxon>
        <taxon>Chroococcales</taxon>
        <taxon>Chroococcaceae</taxon>
        <taxon>Gloeocapsopsis</taxon>
    </lineage>
</organism>
<protein>
    <submittedName>
        <fullName evidence="2">Uncharacterized protein</fullName>
    </submittedName>
</protein>
<reference evidence="2 3" key="1">
    <citation type="submission" date="2020-10" db="EMBL/GenBank/DDBJ databases">
        <authorList>
            <person name="Castelo-Branco R."/>
            <person name="Eusebio N."/>
            <person name="Adriana R."/>
            <person name="Vieira A."/>
            <person name="Brugerolle De Fraissinette N."/>
            <person name="Rezende De Castro R."/>
            <person name="Schneider M.P."/>
            <person name="Vasconcelos V."/>
            <person name="Leao P.N."/>
        </authorList>
    </citation>
    <scope>NUCLEOTIDE SEQUENCE [LARGE SCALE GENOMIC DNA]</scope>
    <source>
        <strain evidence="2 3">LEGE 06123</strain>
    </source>
</reference>
<comment type="caution">
    <text evidence="2">The sequence shown here is derived from an EMBL/GenBank/DDBJ whole genome shotgun (WGS) entry which is preliminary data.</text>
</comment>
<feature type="region of interest" description="Disordered" evidence="1">
    <location>
        <begin position="547"/>
        <end position="576"/>
    </location>
</feature>
<keyword evidence="3" id="KW-1185">Reference proteome</keyword>
<evidence type="ECO:0000256" key="1">
    <source>
        <dbReference type="SAM" id="MobiDB-lite"/>
    </source>
</evidence>
<evidence type="ECO:0000313" key="2">
    <source>
        <dbReference type="EMBL" id="MBE9193249.1"/>
    </source>
</evidence>
<dbReference type="EMBL" id="JADEWN010000084">
    <property type="protein sequence ID" value="MBE9193249.1"/>
    <property type="molecule type" value="Genomic_DNA"/>
</dbReference>
<accession>A0ABR9UY47</accession>
<feature type="region of interest" description="Disordered" evidence="1">
    <location>
        <begin position="258"/>
        <end position="278"/>
    </location>
</feature>
<name>A0ABR9UY47_9CHRO</name>
<dbReference type="Proteomes" id="UP000651156">
    <property type="component" value="Unassembled WGS sequence"/>
</dbReference>
<gene>
    <name evidence="2" type="ORF">IQ230_23465</name>
</gene>